<comment type="subcellular location">
    <subcellularLocation>
        <location evidence="3">Membrane</location>
        <topology evidence="3">Multi-pass membrane protein</topology>
    </subcellularLocation>
</comment>
<dbReference type="Gene3D" id="1.10.287.3510">
    <property type="match status" value="1"/>
</dbReference>
<dbReference type="Pfam" id="PF00420">
    <property type="entry name" value="Oxidored_q2"/>
    <property type="match status" value="1"/>
</dbReference>
<feature type="transmembrane region" description="Helical" evidence="14">
    <location>
        <begin position="234"/>
        <end position="259"/>
    </location>
</feature>
<dbReference type="InterPro" id="IPR039428">
    <property type="entry name" value="NUOK/Mnh_C1-like"/>
</dbReference>
<evidence type="ECO:0000256" key="3">
    <source>
        <dbReference type="ARBA" id="ARBA00004141"/>
    </source>
</evidence>
<dbReference type="SMART" id="SM00928">
    <property type="entry name" value="NADH_4Fe-4S"/>
    <property type="match status" value="1"/>
</dbReference>
<dbReference type="InterPro" id="IPR042106">
    <property type="entry name" value="Nuo/plastoQ_OxRdtase_6_NuoJ"/>
</dbReference>
<evidence type="ECO:0000256" key="12">
    <source>
        <dbReference type="ARBA" id="ARBA00023136"/>
    </source>
</evidence>
<keyword evidence="10 14" id="KW-0812">Transmembrane</keyword>
<dbReference type="PANTHER" id="PTHR11780:SF10">
    <property type="entry name" value="NADH DEHYDROGENASE [UBIQUINONE] FLAVOPROTEIN 1, MITOCHONDRIAL"/>
    <property type="match status" value="1"/>
</dbReference>
<dbReference type="GO" id="GO:0016651">
    <property type="term" value="F:oxidoreductase activity, acting on NAD(P)H"/>
    <property type="evidence" value="ECO:0007669"/>
    <property type="project" value="InterPro"/>
</dbReference>
<dbReference type="InterPro" id="IPR001457">
    <property type="entry name" value="NADH_UbQ/plastoQ_OxRdtase_su6"/>
</dbReference>
<dbReference type="EMBL" id="JAAGAX010000511">
    <property type="protein sequence ID" value="KAF2281928.1"/>
    <property type="molecule type" value="Genomic_DNA"/>
</dbReference>
<dbReference type="NCBIfam" id="NF004323">
    <property type="entry name" value="PRK05715.1-5"/>
    <property type="match status" value="1"/>
</dbReference>
<dbReference type="Pfam" id="PF00499">
    <property type="entry name" value="Oxidored_q3"/>
    <property type="match status" value="1"/>
</dbReference>
<proteinExistence type="inferred from homology"/>
<evidence type="ECO:0000256" key="4">
    <source>
        <dbReference type="ARBA" id="ARBA00005698"/>
    </source>
</evidence>
<evidence type="ECO:0000256" key="1">
    <source>
        <dbReference type="ARBA" id="ARBA00001917"/>
    </source>
</evidence>
<evidence type="ECO:0000256" key="14">
    <source>
        <dbReference type="SAM" id="Phobius"/>
    </source>
</evidence>
<evidence type="ECO:0000256" key="7">
    <source>
        <dbReference type="ARBA" id="ARBA00022448"/>
    </source>
</evidence>
<dbReference type="GO" id="GO:0009536">
    <property type="term" value="C:plastid"/>
    <property type="evidence" value="ECO:0007669"/>
    <property type="project" value="UniProtKB-ARBA"/>
</dbReference>
<comment type="cofactor">
    <cofactor evidence="2">
        <name>[4Fe-4S] cluster</name>
        <dbReference type="ChEBI" id="CHEBI:49883"/>
    </cofactor>
</comment>
<evidence type="ECO:0000256" key="2">
    <source>
        <dbReference type="ARBA" id="ARBA00001966"/>
    </source>
</evidence>
<comment type="similarity">
    <text evidence="4">Belongs to the complex I subunit 6 family.</text>
</comment>
<evidence type="ECO:0000256" key="11">
    <source>
        <dbReference type="ARBA" id="ARBA00022989"/>
    </source>
</evidence>
<sequence length="385" mass="41205">MRELIEKYAGGVVGGWDNLLAVIPGGSSVPMLPKSICDDVMMDFDSLKAVQSGLGTAGLIVMDKSTDLVEAIERIARFYMHESCGQCTPCREGTGWMWRMMKKMVDGTAKDGEIDKLLDVASQIEGHTICALADAARRIYHVGAELVAMLLVIVYVGAVAVLFLFVVMMLDINRVRSKHGLVRHYPLGVACMLLFFGCMVYSIFHVKSAAIGDSEGFGGADNVFLIGSQLYTEYAYAFQLSGVLLLIAGVGSLILVVGGSSGRSLKQDVGRQLRRGDMEFLVNAGLSLNCFLVLAAALFVVGACGIVIGRKSAINALLSLELMLLAVNMNFVAFSAYKGDIQGQIFAVFILTVAAAESAVGLAVMLAHFRNVGDIDLSEASSLKM</sequence>
<dbReference type="AlphaFoldDB" id="A0A6A6K1A9"/>
<organism evidence="16 17">
    <name type="scientific">Hevea brasiliensis</name>
    <name type="common">Para rubber tree</name>
    <name type="synonym">Siphonia brasiliensis</name>
    <dbReference type="NCBI Taxonomy" id="3981"/>
    <lineage>
        <taxon>Eukaryota</taxon>
        <taxon>Viridiplantae</taxon>
        <taxon>Streptophyta</taxon>
        <taxon>Embryophyta</taxon>
        <taxon>Tracheophyta</taxon>
        <taxon>Spermatophyta</taxon>
        <taxon>Magnoliopsida</taxon>
        <taxon>eudicotyledons</taxon>
        <taxon>Gunneridae</taxon>
        <taxon>Pentapetalae</taxon>
        <taxon>rosids</taxon>
        <taxon>fabids</taxon>
        <taxon>Malpighiales</taxon>
        <taxon>Euphorbiaceae</taxon>
        <taxon>Crotonoideae</taxon>
        <taxon>Micrandreae</taxon>
        <taxon>Hevea</taxon>
    </lineage>
</organism>
<dbReference type="InterPro" id="IPR050837">
    <property type="entry name" value="ComplexI_51kDa_subunit"/>
</dbReference>
<comment type="similarity">
    <text evidence="5">Belongs to the complex I subunit 4L family.</text>
</comment>
<dbReference type="Gene3D" id="3.10.20.600">
    <property type="match status" value="1"/>
</dbReference>
<dbReference type="GO" id="GO:0006120">
    <property type="term" value="P:mitochondrial electron transport, NADH to ubiquinone"/>
    <property type="evidence" value="ECO:0007669"/>
    <property type="project" value="TreeGrafter"/>
</dbReference>
<dbReference type="GO" id="GO:0010181">
    <property type="term" value="F:FMN binding"/>
    <property type="evidence" value="ECO:0007669"/>
    <property type="project" value="InterPro"/>
</dbReference>
<dbReference type="SUPFAM" id="SSF142984">
    <property type="entry name" value="Nqo1 middle domain-like"/>
    <property type="match status" value="1"/>
</dbReference>
<reference evidence="16 17" key="1">
    <citation type="journal article" date="2020" name="Mol. Plant">
        <title>The Chromosome-Based Rubber Tree Genome Provides New Insights into Spurge Genome Evolution and Rubber Biosynthesis.</title>
        <authorList>
            <person name="Liu J."/>
            <person name="Shi C."/>
            <person name="Shi C.C."/>
            <person name="Li W."/>
            <person name="Zhang Q.J."/>
            <person name="Zhang Y."/>
            <person name="Li K."/>
            <person name="Lu H.F."/>
            <person name="Shi C."/>
            <person name="Zhu S.T."/>
            <person name="Xiao Z.Y."/>
            <person name="Nan H."/>
            <person name="Yue Y."/>
            <person name="Zhu X.G."/>
            <person name="Wu Y."/>
            <person name="Hong X.N."/>
            <person name="Fan G.Y."/>
            <person name="Tong Y."/>
            <person name="Zhang D."/>
            <person name="Mao C.L."/>
            <person name="Liu Y.L."/>
            <person name="Hao S.J."/>
            <person name="Liu W.Q."/>
            <person name="Lv M.Q."/>
            <person name="Zhang H.B."/>
            <person name="Liu Y."/>
            <person name="Hu-Tang G.R."/>
            <person name="Wang J.P."/>
            <person name="Wang J.H."/>
            <person name="Sun Y.H."/>
            <person name="Ni S.B."/>
            <person name="Chen W.B."/>
            <person name="Zhang X.C."/>
            <person name="Jiao Y.N."/>
            <person name="Eichler E.E."/>
            <person name="Li G.H."/>
            <person name="Liu X."/>
            <person name="Gao L.Z."/>
        </authorList>
    </citation>
    <scope>NUCLEOTIDE SEQUENCE [LARGE SCALE GENOMIC DNA]</scope>
    <source>
        <strain evidence="17">cv. GT1</strain>
        <tissue evidence="16">Leaf</tissue>
    </source>
</reference>
<dbReference type="HAMAP" id="MF_01456">
    <property type="entry name" value="NDH1_NuoK"/>
    <property type="match status" value="1"/>
</dbReference>
<accession>A0A6A6K1A9</accession>
<evidence type="ECO:0000256" key="6">
    <source>
        <dbReference type="ARBA" id="ARBA00016612"/>
    </source>
</evidence>
<keyword evidence="11 14" id="KW-1133">Transmembrane helix</keyword>
<name>A0A6A6K1A9_HEVBR</name>
<keyword evidence="7" id="KW-0813">Transport</keyword>
<dbReference type="NCBIfam" id="NF004321">
    <property type="entry name" value="PRK05715.1-3"/>
    <property type="match status" value="1"/>
</dbReference>
<evidence type="ECO:0000256" key="10">
    <source>
        <dbReference type="ARBA" id="ARBA00022692"/>
    </source>
</evidence>
<comment type="caution">
    <text evidence="16">The sequence shown here is derived from an EMBL/GenBank/DDBJ whole genome shotgun (WGS) entry which is preliminary data.</text>
</comment>
<dbReference type="NCBIfam" id="NF004320">
    <property type="entry name" value="PRK05715.1-2"/>
    <property type="match status" value="1"/>
</dbReference>
<dbReference type="GO" id="GO:0051539">
    <property type="term" value="F:4 iron, 4 sulfur cluster binding"/>
    <property type="evidence" value="ECO:0007669"/>
    <property type="project" value="InterPro"/>
</dbReference>
<evidence type="ECO:0000313" key="17">
    <source>
        <dbReference type="Proteomes" id="UP000467840"/>
    </source>
</evidence>
<dbReference type="GO" id="GO:0005739">
    <property type="term" value="C:mitochondrion"/>
    <property type="evidence" value="ECO:0007669"/>
    <property type="project" value="GOC"/>
</dbReference>
<feature type="transmembrane region" description="Helical" evidence="14">
    <location>
        <begin position="314"/>
        <end position="333"/>
    </location>
</feature>
<dbReference type="PROSITE" id="PS00645">
    <property type="entry name" value="COMPLEX1_51K_2"/>
    <property type="match status" value="1"/>
</dbReference>
<evidence type="ECO:0000256" key="13">
    <source>
        <dbReference type="ARBA" id="ARBA00031586"/>
    </source>
</evidence>
<dbReference type="InterPro" id="IPR037207">
    <property type="entry name" value="Nuop51_4Fe4S-bd_sf"/>
</dbReference>
<evidence type="ECO:0000256" key="8">
    <source>
        <dbReference type="ARBA" id="ARBA00022630"/>
    </source>
</evidence>
<evidence type="ECO:0000313" key="16">
    <source>
        <dbReference type="EMBL" id="KAF2281928.1"/>
    </source>
</evidence>
<dbReference type="GO" id="GO:0008137">
    <property type="term" value="F:NADH dehydrogenase (ubiquinone) activity"/>
    <property type="evidence" value="ECO:0007669"/>
    <property type="project" value="InterPro"/>
</dbReference>
<keyword evidence="8" id="KW-0285">Flavoprotein</keyword>
<evidence type="ECO:0000256" key="5">
    <source>
        <dbReference type="ARBA" id="ARBA00010519"/>
    </source>
</evidence>
<gene>
    <name evidence="16" type="ORF">GH714_042752</name>
</gene>
<dbReference type="Pfam" id="PF10589">
    <property type="entry name" value="NADH_4Fe-4S"/>
    <property type="match status" value="1"/>
</dbReference>
<dbReference type="SUPFAM" id="SSF140490">
    <property type="entry name" value="Nqo1C-terminal domain-like"/>
    <property type="match status" value="1"/>
</dbReference>
<evidence type="ECO:0000259" key="15">
    <source>
        <dbReference type="SMART" id="SM00928"/>
    </source>
</evidence>
<dbReference type="InterPro" id="IPR001949">
    <property type="entry name" value="NADH-UbQ_OxRdtase_51kDa_CS"/>
</dbReference>
<dbReference type="Gene3D" id="1.20.120.1200">
    <property type="entry name" value="NADH-ubiquinone/plastoquinone oxidoreductase chain 6, subunit NuoJ"/>
    <property type="match status" value="1"/>
</dbReference>
<keyword evidence="17" id="KW-1185">Reference proteome</keyword>
<dbReference type="FunFam" id="1.10.287.3510:FF:000001">
    <property type="entry name" value="NADH-quinone oxidoreductase subunit K"/>
    <property type="match status" value="1"/>
</dbReference>
<keyword evidence="9" id="KW-0288">FMN</keyword>
<dbReference type="InterPro" id="IPR001133">
    <property type="entry name" value="NADH_UbQ_OxRdtase_chain4L/K"/>
</dbReference>
<keyword evidence="12 14" id="KW-0472">Membrane</keyword>
<comment type="cofactor">
    <cofactor evidence="1">
        <name>FMN</name>
        <dbReference type="ChEBI" id="CHEBI:58210"/>
    </cofactor>
</comment>
<feature type="transmembrane region" description="Helical" evidence="14">
    <location>
        <begin position="146"/>
        <end position="172"/>
    </location>
</feature>
<feature type="domain" description="NADH-ubiquinone oxidoreductase 51kDa subunit iron-sulphur binding" evidence="15">
    <location>
        <begin position="69"/>
        <end position="114"/>
    </location>
</feature>
<dbReference type="PANTHER" id="PTHR11780">
    <property type="entry name" value="NADH-UBIQUINONE OXIDOREDUCTASE FLAVOPROTEIN 1 NDUFV1"/>
    <property type="match status" value="1"/>
</dbReference>
<dbReference type="InterPro" id="IPR019575">
    <property type="entry name" value="Nuop51_4Fe4S-bd"/>
</dbReference>
<dbReference type="Proteomes" id="UP000467840">
    <property type="component" value="Unassembled WGS sequence"/>
</dbReference>
<feature type="transmembrane region" description="Helical" evidence="14">
    <location>
        <begin position="280"/>
        <end position="308"/>
    </location>
</feature>
<evidence type="ECO:0000256" key="9">
    <source>
        <dbReference type="ARBA" id="ARBA00022643"/>
    </source>
</evidence>
<feature type="transmembrane region" description="Helical" evidence="14">
    <location>
        <begin position="184"/>
        <end position="204"/>
    </location>
</feature>
<feature type="transmembrane region" description="Helical" evidence="14">
    <location>
        <begin position="345"/>
        <end position="369"/>
    </location>
</feature>
<protein>
    <recommendedName>
        <fullName evidence="6">NADH-ubiquinone oxidoreductase chain 4L</fullName>
    </recommendedName>
    <alternativeName>
        <fullName evidence="13">NADH dehydrogenase subunit 4L</fullName>
    </alternativeName>
</protein>
<dbReference type="GO" id="GO:0016020">
    <property type="term" value="C:membrane"/>
    <property type="evidence" value="ECO:0007669"/>
    <property type="project" value="UniProtKB-SubCell"/>
</dbReference>